<accession>A0ABR5J928</accession>
<comment type="caution">
    <text evidence="2">The sequence shown here is derived from an EMBL/GenBank/DDBJ whole genome shotgun (WGS) entry which is preliminary data.</text>
</comment>
<dbReference type="SUPFAM" id="SSF53335">
    <property type="entry name" value="S-adenosyl-L-methionine-dependent methyltransferases"/>
    <property type="match status" value="1"/>
</dbReference>
<dbReference type="RefSeq" id="WP_030874151.1">
    <property type="nucleotide sequence ID" value="NZ_JBIRHZ010000007.1"/>
</dbReference>
<keyword evidence="3" id="KW-1185">Reference proteome</keyword>
<dbReference type="PANTHER" id="PTHR18895:SF74">
    <property type="entry name" value="MTRF1L RELEASE FACTOR GLUTAMINE METHYLTRANSFERASE"/>
    <property type="match status" value="1"/>
</dbReference>
<dbReference type="PANTHER" id="PTHR18895">
    <property type="entry name" value="HEMK METHYLTRANSFERASE"/>
    <property type="match status" value="1"/>
</dbReference>
<proteinExistence type="predicted"/>
<protein>
    <submittedName>
        <fullName evidence="2">Methyltransferase</fullName>
    </submittedName>
</protein>
<keyword evidence="2" id="KW-0808">Transferase</keyword>
<dbReference type="EMBL" id="LGUT01000953">
    <property type="protein sequence ID" value="KOG89942.1"/>
    <property type="molecule type" value="Genomic_DNA"/>
</dbReference>
<evidence type="ECO:0000259" key="1">
    <source>
        <dbReference type="Pfam" id="PF05175"/>
    </source>
</evidence>
<dbReference type="CDD" id="cd02440">
    <property type="entry name" value="AdoMet_MTases"/>
    <property type="match status" value="1"/>
</dbReference>
<reference evidence="2 3" key="1">
    <citation type="submission" date="2015-07" db="EMBL/GenBank/DDBJ databases">
        <authorList>
            <person name="Ju K.-S."/>
            <person name="Doroghazi J.R."/>
            <person name="Metcalf W.W."/>
        </authorList>
    </citation>
    <scope>NUCLEOTIDE SEQUENCE [LARGE SCALE GENOMIC DNA]</scope>
    <source>
        <strain evidence="2 3">NRRL B-3589</strain>
    </source>
</reference>
<feature type="domain" description="Methyltransferase small" evidence="1">
    <location>
        <begin position="32"/>
        <end position="177"/>
    </location>
</feature>
<dbReference type="Proteomes" id="UP000037020">
    <property type="component" value="Unassembled WGS sequence"/>
</dbReference>
<organism evidence="2 3">
    <name type="scientific">Streptomyces varsoviensis</name>
    <dbReference type="NCBI Taxonomy" id="67373"/>
    <lineage>
        <taxon>Bacteria</taxon>
        <taxon>Bacillati</taxon>
        <taxon>Actinomycetota</taxon>
        <taxon>Actinomycetes</taxon>
        <taxon>Kitasatosporales</taxon>
        <taxon>Streptomycetaceae</taxon>
        <taxon>Streptomyces</taxon>
    </lineage>
</organism>
<evidence type="ECO:0000313" key="3">
    <source>
        <dbReference type="Proteomes" id="UP000037020"/>
    </source>
</evidence>
<dbReference type="GO" id="GO:0008168">
    <property type="term" value="F:methyltransferase activity"/>
    <property type="evidence" value="ECO:0007669"/>
    <property type="project" value="UniProtKB-KW"/>
</dbReference>
<dbReference type="Pfam" id="PF05175">
    <property type="entry name" value="MTS"/>
    <property type="match status" value="1"/>
</dbReference>
<evidence type="ECO:0000313" key="2">
    <source>
        <dbReference type="EMBL" id="KOG89942.1"/>
    </source>
</evidence>
<name>A0ABR5J928_9ACTN</name>
<gene>
    <name evidence="2" type="ORF">ADK38_11460</name>
</gene>
<dbReference type="InterPro" id="IPR007848">
    <property type="entry name" value="Small_mtfrase_dom"/>
</dbReference>
<dbReference type="Gene3D" id="3.40.50.150">
    <property type="entry name" value="Vaccinia Virus protein VP39"/>
    <property type="match status" value="1"/>
</dbReference>
<sequence>MERSRELLRRHQEHPIRAPHTFTALGTEWDVHPGVFSPEFTPVTAMFTTWLPYPPGGSFLEVGSGTGVTAVWAALHGCRSVVALDINPAAVENTRANAHRHGVSDRLTVLHSDLFTALPPDAAFDVVFWNSNYVEPPADYPLDTMLHHAFFDPGYAAHERFLAEAPARLTPGGRLLLGFSDVGNQERLRRLCDTYGLGLSTLRSEVRELHMTVEFQLLELTPARRRP</sequence>
<keyword evidence="2" id="KW-0489">Methyltransferase</keyword>
<dbReference type="InterPro" id="IPR050320">
    <property type="entry name" value="N5-glutamine_MTase"/>
</dbReference>
<dbReference type="GO" id="GO:0032259">
    <property type="term" value="P:methylation"/>
    <property type="evidence" value="ECO:0007669"/>
    <property type="project" value="UniProtKB-KW"/>
</dbReference>
<dbReference type="InterPro" id="IPR029063">
    <property type="entry name" value="SAM-dependent_MTases_sf"/>
</dbReference>